<dbReference type="GO" id="GO:0016020">
    <property type="term" value="C:membrane"/>
    <property type="evidence" value="ECO:0007669"/>
    <property type="project" value="InterPro"/>
</dbReference>
<dbReference type="GO" id="GO:0010468">
    <property type="term" value="P:regulation of gene expression"/>
    <property type="evidence" value="ECO:0007669"/>
    <property type="project" value="InterPro"/>
</dbReference>
<evidence type="ECO:0000313" key="2">
    <source>
        <dbReference type="EMBL" id="CUH76217.1"/>
    </source>
</evidence>
<reference evidence="2 3" key="1">
    <citation type="submission" date="2015-09" db="EMBL/GenBank/DDBJ databases">
        <authorList>
            <consortium name="Swine Surveillance"/>
        </authorList>
    </citation>
    <scope>NUCLEOTIDE SEQUENCE [LARGE SCALE GENOMIC DNA]</scope>
    <source>
        <strain evidence="2 3">CECT 7557</strain>
    </source>
</reference>
<proteinExistence type="predicted"/>
<dbReference type="PIRSF" id="PIRSF038991">
    <property type="entry name" value="Protein_AbrB"/>
    <property type="match status" value="1"/>
</dbReference>
<feature type="transmembrane region" description="Helical" evidence="1">
    <location>
        <begin position="154"/>
        <end position="171"/>
    </location>
</feature>
<feature type="transmembrane region" description="Helical" evidence="1">
    <location>
        <begin position="266"/>
        <end position="291"/>
    </location>
</feature>
<dbReference type="STRING" id="928856.SAMN04488049_1038"/>
<dbReference type="EMBL" id="CYSD01000012">
    <property type="protein sequence ID" value="CUH76217.1"/>
    <property type="molecule type" value="Genomic_DNA"/>
</dbReference>
<dbReference type="PANTHER" id="PTHR38457:SF1">
    <property type="entry name" value="REGULATOR ABRB-RELATED"/>
    <property type="match status" value="1"/>
</dbReference>
<feature type="transmembrane region" description="Helical" evidence="1">
    <location>
        <begin position="297"/>
        <end position="321"/>
    </location>
</feature>
<dbReference type="InterPro" id="IPR007820">
    <property type="entry name" value="AbrB_fam"/>
</dbReference>
<dbReference type="Proteomes" id="UP000052022">
    <property type="component" value="Unassembled WGS sequence"/>
</dbReference>
<keyword evidence="1" id="KW-1133">Transmembrane helix</keyword>
<dbReference type="AlphaFoldDB" id="A0A0N7LYZ2"/>
<feature type="transmembrane region" description="Helical" evidence="1">
    <location>
        <begin position="66"/>
        <end position="84"/>
    </location>
</feature>
<organism evidence="2 3">
    <name type="scientific">Tritonibacter multivorans</name>
    <dbReference type="NCBI Taxonomy" id="928856"/>
    <lineage>
        <taxon>Bacteria</taxon>
        <taxon>Pseudomonadati</taxon>
        <taxon>Pseudomonadota</taxon>
        <taxon>Alphaproteobacteria</taxon>
        <taxon>Rhodobacterales</taxon>
        <taxon>Paracoccaceae</taxon>
        <taxon>Tritonibacter</taxon>
    </lineage>
</organism>
<evidence type="ECO:0000256" key="1">
    <source>
        <dbReference type="SAM" id="Phobius"/>
    </source>
</evidence>
<feature type="transmembrane region" description="Helical" evidence="1">
    <location>
        <begin position="34"/>
        <end position="54"/>
    </location>
</feature>
<accession>A0A0N7LYZ2</accession>
<sequence>MTDFTSKVLQVSLVLATAIVGAFAARVMGWPIPFLLGSLVATAILALTFAARAGRPVFFPKPLREVFIAVIGAMIGTTFTPDVLTMAPTLAVTLCAMMVFVVLALASNYAIFHYLGGYDRPTAFYAAMPGGLIEAVELGTQAGGNVETLSIQHFVRIILVILLVPLLFLVMTGETVGSAASQTLEKSASDWRDWLMVALIAPIGLWIGKASRLPAAPLLGPLVLTAILQSSGAIDLGGPPALLNLAQLIVGASLGAQFAKTTPRRLLSALALGCVSVMVTLAIASGFALMLGQLLSISFQTLLISFAPGGVTEMSLIALSLGVSPVLVSTHHLFRILFTVGLAGFLFKRFGNGPTDT</sequence>
<keyword evidence="1" id="KW-0812">Transmembrane</keyword>
<gene>
    <name evidence="2" type="ORF">TRM7557_00772</name>
</gene>
<feature type="transmembrane region" description="Helical" evidence="1">
    <location>
        <begin position="90"/>
        <end position="112"/>
    </location>
</feature>
<dbReference type="OrthoDB" id="7157734at2"/>
<keyword evidence="1" id="KW-0472">Membrane</keyword>
<protein>
    <submittedName>
        <fullName evidence="2">Membrane protein AbrB duplication</fullName>
    </submittedName>
</protein>
<dbReference type="NCBIfam" id="TIGR03082">
    <property type="entry name" value="Gneg_AbrB_dup"/>
    <property type="match status" value="1"/>
</dbReference>
<evidence type="ECO:0000313" key="3">
    <source>
        <dbReference type="Proteomes" id="UP000052022"/>
    </source>
</evidence>
<name>A0A0N7LYZ2_9RHOB</name>
<feature type="transmembrane region" description="Helical" evidence="1">
    <location>
        <begin position="191"/>
        <end position="208"/>
    </location>
</feature>
<dbReference type="PANTHER" id="PTHR38457">
    <property type="entry name" value="REGULATOR ABRB-RELATED"/>
    <property type="match status" value="1"/>
</dbReference>
<dbReference type="Pfam" id="PF05145">
    <property type="entry name" value="AbrB"/>
    <property type="match status" value="1"/>
</dbReference>
<dbReference type="RefSeq" id="WP_058288873.1">
    <property type="nucleotide sequence ID" value="NZ_CYSD01000012.1"/>
</dbReference>
<dbReference type="InterPro" id="IPR017516">
    <property type="entry name" value="AbrB_dup"/>
</dbReference>
<keyword evidence="3" id="KW-1185">Reference proteome</keyword>